<organism evidence="2 3">
    <name type="scientific">Priestia megaterium (strain ATCC 14581 / DSM 32 / CCUG 1817 / JCM 2506 / NBRC 15308 / NCIMB 9376 / NCTC 10342 / NRRL B-14308 / VKM B-512 / Ford 19)</name>
    <name type="common">Bacillus megaterium</name>
    <dbReference type="NCBI Taxonomy" id="1348623"/>
    <lineage>
        <taxon>Bacteria</taxon>
        <taxon>Bacillati</taxon>
        <taxon>Bacillota</taxon>
        <taxon>Bacilli</taxon>
        <taxon>Bacillales</taxon>
        <taxon>Bacillaceae</taxon>
        <taxon>Priestia</taxon>
    </lineage>
</organism>
<evidence type="ECO:0000256" key="1">
    <source>
        <dbReference type="SAM" id="Phobius"/>
    </source>
</evidence>
<keyword evidence="1" id="KW-0812">Transmembrane</keyword>
<sequence length="64" mass="6746">MKLALLLVIIIGVAALAGTISAAKKVDEDYGKSKKKSIVNLSIIYGVVFIGSIVGVAWYIAVRP</sequence>
<dbReference type="EMBL" id="CP009920">
    <property type="protein sequence ID" value="AJI20173.1"/>
    <property type="molecule type" value="Genomic_DNA"/>
</dbReference>
<proteinExistence type="predicted"/>
<dbReference type="GeneID" id="93641182"/>
<dbReference type="KEGG" id="bmeg:BG04_3118"/>
<keyword evidence="1" id="KW-0472">Membrane</keyword>
<dbReference type="RefSeq" id="WP_013055532.1">
    <property type="nucleotide sequence ID" value="NZ_BCVB01000007.1"/>
</dbReference>
<dbReference type="HOGENOM" id="CLU_197450_1_1_9"/>
<dbReference type="AlphaFoldDB" id="A0A0B6AHT3"/>
<keyword evidence="1" id="KW-1133">Transmembrane helix</keyword>
<accession>A0A0B6AHT3</accession>
<feature type="transmembrane region" description="Helical" evidence="1">
    <location>
        <begin position="38"/>
        <end position="61"/>
    </location>
</feature>
<gene>
    <name evidence="2" type="ORF">BG04_3118</name>
</gene>
<reference evidence="2 3" key="1">
    <citation type="journal article" date="2015" name="Genome Announc.">
        <title>Complete genome sequences for 35 biothreat assay-relevant bacillus species.</title>
        <authorList>
            <person name="Johnson S.L."/>
            <person name="Daligault H.E."/>
            <person name="Davenport K.W."/>
            <person name="Jaissle J."/>
            <person name="Frey K.G."/>
            <person name="Ladner J.T."/>
            <person name="Broomall S.M."/>
            <person name="Bishop-Lilly K.A."/>
            <person name="Bruce D.C."/>
            <person name="Gibbons H.S."/>
            <person name="Coyne S.R."/>
            <person name="Lo C.C."/>
            <person name="Meincke L."/>
            <person name="Munk A.C."/>
            <person name="Koroleva G.I."/>
            <person name="Rosenzweig C.N."/>
            <person name="Palacios G.F."/>
            <person name="Redden C.L."/>
            <person name="Minogue T.D."/>
            <person name="Chain P.S."/>
        </authorList>
    </citation>
    <scope>NUCLEOTIDE SEQUENCE [LARGE SCALE GENOMIC DNA]</scope>
    <source>
        <strain evidence="3">ATCC 14581 / DSM 32 / JCM 2506 / NBRC 15308 / NCIMB 9376 / NCTC 10342 / NRRL B-14308 / VKM B-512</strain>
    </source>
</reference>
<name>A0A0B6AHT3_PRIM2</name>
<dbReference type="Proteomes" id="UP000031829">
    <property type="component" value="Chromosome"/>
</dbReference>
<evidence type="ECO:0000313" key="3">
    <source>
        <dbReference type="Proteomes" id="UP000031829"/>
    </source>
</evidence>
<evidence type="ECO:0000313" key="2">
    <source>
        <dbReference type="EMBL" id="AJI20173.1"/>
    </source>
</evidence>
<protein>
    <submittedName>
        <fullName evidence="2">Putative membrane protein</fullName>
    </submittedName>
</protein>